<keyword evidence="2" id="KW-1185">Reference proteome</keyword>
<evidence type="ECO:0000313" key="1">
    <source>
        <dbReference type="EMBL" id="GKY86966.1"/>
    </source>
</evidence>
<gene>
    <name evidence="1" type="ORF">STA1M1_08350</name>
</gene>
<keyword evidence="1" id="KW-0418">Kinase</keyword>
<dbReference type="EMBL" id="BROH01000001">
    <property type="protein sequence ID" value="GKY86966.1"/>
    <property type="molecule type" value="Genomic_DNA"/>
</dbReference>
<sequence length="194" mass="21087">MAGPKLHITGAACTGATTLGRHLAEALGVPLLDTDDFYWRPTDPPFTDKRPAAARIALMQEAMGEDGWIISGSIDGWGDPLLVGADLIVFLTAPTAMRLARLKARERRRFGERIAPGGDMEGVHANFLVWASQYDDTGFPGRSRLRHETWLAEQTVPVLRLDARQPPDRLAAEVLARLAEMGYGAGGEPKENAT</sequence>
<evidence type="ECO:0000313" key="2">
    <source>
        <dbReference type="Proteomes" id="UP001144205"/>
    </source>
</evidence>
<proteinExistence type="predicted"/>
<organism evidence="1 2">
    <name type="scientific">Sinisalibacter aestuarii</name>
    <dbReference type="NCBI Taxonomy" id="2949426"/>
    <lineage>
        <taxon>Bacteria</taxon>
        <taxon>Pseudomonadati</taxon>
        <taxon>Pseudomonadota</taxon>
        <taxon>Alphaproteobacteria</taxon>
        <taxon>Rhodobacterales</taxon>
        <taxon>Roseobacteraceae</taxon>
        <taxon>Sinisalibacter</taxon>
    </lineage>
</organism>
<dbReference type="GO" id="GO:0016301">
    <property type="term" value="F:kinase activity"/>
    <property type="evidence" value="ECO:0007669"/>
    <property type="project" value="UniProtKB-KW"/>
</dbReference>
<dbReference type="InterPro" id="IPR027417">
    <property type="entry name" value="P-loop_NTPase"/>
</dbReference>
<protein>
    <submittedName>
        <fullName evidence="1">Adenylate kinase</fullName>
    </submittedName>
</protein>
<dbReference type="Gene3D" id="3.40.50.300">
    <property type="entry name" value="P-loop containing nucleotide triphosphate hydrolases"/>
    <property type="match status" value="1"/>
</dbReference>
<reference evidence="1" key="1">
    <citation type="journal article" date="2023" name="Int. J. Syst. Evol. Microbiol.">
        <title>Sinisalibacter aestuarii sp. nov., isolated from estuarine sediment of the Arakawa River.</title>
        <authorList>
            <person name="Arafat S.T."/>
            <person name="Hirano S."/>
            <person name="Sato A."/>
            <person name="Takeuchi K."/>
            <person name="Yasuda T."/>
            <person name="Terahara T."/>
            <person name="Hamada M."/>
            <person name="Kobayashi T."/>
        </authorList>
    </citation>
    <scope>NUCLEOTIDE SEQUENCE</scope>
    <source>
        <strain evidence="1">B-399</strain>
    </source>
</reference>
<dbReference type="RefSeq" id="WP_281840906.1">
    <property type="nucleotide sequence ID" value="NZ_BROH01000001.1"/>
</dbReference>
<dbReference type="NCBIfam" id="NF004861">
    <property type="entry name" value="PRK06217.1"/>
    <property type="match status" value="1"/>
</dbReference>
<name>A0ABQ5LRU6_9RHOB</name>
<dbReference type="InterPro" id="IPR052922">
    <property type="entry name" value="Cytidylate_Kinase-2"/>
</dbReference>
<accession>A0ABQ5LRU6</accession>
<dbReference type="PANTHER" id="PTHR37816">
    <property type="entry name" value="YALI0E33011P"/>
    <property type="match status" value="1"/>
</dbReference>
<dbReference type="PANTHER" id="PTHR37816:SF2">
    <property type="entry name" value="DNA TOPOLOGY MODULATION PROTEIN FLAR-RELATED PROTEIN"/>
    <property type="match status" value="1"/>
</dbReference>
<dbReference type="SUPFAM" id="SSF52540">
    <property type="entry name" value="P-loop containing nucleoside triphosphate hydrolases"/>
    <property type="match status" value="1"/>
</dbReference>
<dbReference type="Proteomes" id="UP001144205">
    <property type="component" value="Unassembled WGS sequence"/>
</dbReference>
<comment type="caution">
    <text evidence="1">The sequence shown here is derived from an EMBL/GenBank/DDBJ whole genome shotgun (WGS) entry which is preliminary data.</text>
</comment>
<keyword evidence="1" id="KW-0808">Transferase</keyword>